<name>A0A6P8QY29_GEOSA</name>
<dbReference type="Gene3D" id="2.130.10.10">
    <property type="entry name" value="YVTN repeat-like/Quinoprotein amine dehydrogenase"/>
    <property type="match status" value="2"/>
</dbReference>
<dbReference type="PROSITE" id="PS50294">
    <property type="entry name" value="WD_REPEATS_REGION"/>
    <property type="match status" value="1"/>
</dbReference>
<keyword evidence="3" id="KW-1185">Reference proteome</keyword>
<dbReference type="SMART" id="SM00320">
    <property type="entry name" value="WD40"/>
    <property type="match status" value="6"/>
</dbReference>
<keyword evidence="2" id="KW-0853">WD repeat</keyword>
<reference evidence="4 5" key="1">
    <citation type="submission" date="2025-04" db="UniProtKB">
        <authorList>
            <consortium name="RefSeq"/>
        </authorList>
    </citation>
    <scope>IDENTIFICATION</scope>
</reference>
<evidence type="ECO:0000313" key="3">
    <source>
        <dbReference type="Proteomes" id="UP000515159"/>
    </source>
</evidence>
<evidence type="ECO:0000313" key="5">
    <source>
        <dbReference type="RefSeq" id="XP_033802349.1"/>
    </source>
</evidence>
<dbReference type="Pfam" id="PF00400">
    <property type="entry name" value="WD40"/>
    <property type="match status" value="3"/>
</dbReference>
<dbReference type="RefSeq" id="XP_033802348.1">
    <property type="nucleotide sequence ID" value="XM_033946457.1"/>
</dbReference>
<evidence type="ECO:0000256" key="1">
    <source>
        <dbReference type="ARBA" id="ARBA00022737"/>
    </source>
</evidence>
<protein>
    <submittedName>
        <fullName evidence="4 5">COMPASS-like H3K4 histone methylase component WDR5B</fullName>
    </submittedName>
</protein>
<organism evidence="3 5">
    <name type="scientific">Geotrypetes seraphini</name>
    <name type="common">Gaboon caecilian</name>
    <name type="synonym">Caecilia seraphini</name>
    <dbReference type="NCBI Taxonomy" id="260995"/>
    <lineage>
        <taxon>Eukaryota</taxon>
        <taxon>Metazoa</taxon>
        <taxon>Chordata</taxon>
        <taxon>Craniata</taxon>
        <taxon>Vertebrata</taxon>
        <taxon>Euteleostomi</taxon>
        <taxon>Amphibia</taxon>
        <taxon>Gymnophiona</taxon>
        <taxon>Geotrypetes</taxon>
    </lineage>
</organism>
<proteinExistence type="predicted"/>
<dbReference type="GeneID" id="117361302"/>
<dbReference type="OrthoDB" id="10251741at2759"/>
<dbReference type="RefSeq" id="XP_033802349.1">
    <property type="nucleotide sequence ID" value="XM_033946458.1"/>
</dbReference>
<gene>
    <name evidence="4 5" type="primary">LOC117361302</name>
</gene>
<evidence type="ECO:0000256" key="2">
    <source>
        <dbReference type="PROSITE-ProRule" id="PRU00221"/>
    </source>
</evidence>
<feature type="repeat" description="WD" evidence="2">
    <location>
        <begin position="194"/>
        <end position="236"/>
    </location>
</feature>
<dbReference type="Proteomes" id="UP000515159">
    <property type="component" value="Chromosome 5"/>
</dbReference>
<dbReference type="AlphaFoldDB" id="A0A6P8QY29"/>
<dbReference type="PANTHER" id="PTHR47822:SF2">
    <property type="entry name" value="F-BOX AND WD-40 DOMAIN PROTEIN 7"/>
    <property type="match status" value="1"/>
</dbReference>
<evidence type="ECO:0000313" key="4">
    <source>
        <dbReference type="RefSeq" id="XP_033802348.1"/>
    </source>
</evidence>
<dbReference type="InterPro" id="IPR036322">
    <property type="entry name" value="WD40_repeat_dom_sf"/>
</dbReference>
<sequence length="364" mass="40586">MYSFLVTPRRLAPSHGAAHYLRTDSLGSGDFEALEFPKPSTEGHLQIVNIIDCGKEVMSCQFNQEGTLLAVGLIDGNIKVYKMKEALCVYMLNDADTMNTKLPVTSLRFHPQSKSSSGDLLLATYASGLVKIWHLSSKTCLFTLTEKRQTLTSTFNPSGTNFITAGSNTAIHVYDTETKTRVNSCQPSPSLTTMNGHRFRVFALAFHPKKEEHFISGGWDNTVQFWNTQQQHSIRKLSGPHVCGDALQFDPLTHQILTGSWRKYDALQIWDSETGKKLQEIPEDYRGHSRIYSCRWMDSGHIMAAGSESNMYRIIDRNTLMTTGCLLDLPGGVYCTDITSKEEGDPLIAVSSQNCIYLLAIPAK</sequence>
<dbReference type="InterPro" id="IPR001680">
    <property type="entry name" value="WD40_rpt"/>
</dbReference>
<dbReference type="SUPFAM" id="SSF50978">
    <property type="entry name" value="WD40 repeat-like"/>
    <property type="match status" value="1"/>
</dbReference>
<dbReference type="KEGG" id="gsh:117361302"/>
<accession>A0A6P8QY29</accession>
<dbReference type="PANTHER" id="PTHR47822">
    <property type="entry name" value="CARBOHYDRATE BINDING DOMAIN CONTAINING PROTEIN"/>
    <property type="match status" value="1"/>
</dbReference>
<keyword evidence="1" id="KW-0677">Repeat</keyword>
<dbReference type="InterPro" id="IPR015943">
    <property type="entry name" value="WD40/YVTN_repeat-like_dom_sf"/>
</dbReference>
<dbReference type="PROSITE" id="PS50082">
    <property type="entry name" value="WD_REPEATS_2"/>
    <property type="match status" value="1"/>
</dbReference>